<dbReference type="SUPFAM" id="SSF57756">
    <property type="entry name" value="Retrovirus zinc finger-like domains"/>
    <property type="match status" value="1"/>
</dbReference>
<sequence>MENAYEQTVASLQSLQQQVEDLSHRQTQVEMGHRVHVGALLQELQQRIGSLQANQGSIQVNQWPKKFDGDRTKFRGFLHQVKLYIRMQPDRYPDEASKVGFIGTLLCGQALSWFAPILEKNMAVLQDYEVFLPELSATFGDADTSRVAETKLRKLHQGNRLASTYASEFREFICDLTWHEDYFISQFRWGLRDDVKDLLLTMPELFNVITDFLKGNKENKCNTFQPLTLEEKQRRRVNKLCLYCGNPGHIAINCPNKRTNSRVAATLLIMPKKTLSLAALVDSGDSSCFIDEGLKNKLVVAEVVDGRPLASRNITMETTPLRVHLSDHESHKCFNVISNPVHLVIIGMPSLKKHNPDINWEKNKITCRDIQKNPAYVRAKAFIHAVRKEPTYMIYAIPAKESEKDDPVQLPNQYKGFEDVFEKKNADILPEHRPYDCPIDLQEGAQPPFGPIYILSPEELTELRKNIDENLAKGFIKHSKSQARAPILFVKKKDGTLRMCVDYRGLNKVTIKSRYPLPLISELLERLGKAKFFTKIDLRGAYNLVRIREGDEWKTAFGTNCLPTYDE</sequence>
<dbReference type="Gene3D" id="2.40.70.10">
    <property type="entry name" value="Acid Proteases"/>
    <property type="match status" value="1"/>
</dbReference>
<dbReference type="Gene3D" id="3.10.10.10">
    <property type="entry name" value="HIV Type 1 Reverse Transcriptase, subunit A, domain 1"/>
    <property type="match status" value="1"/>
</dbReference>
<protein>
    <recommendedName>
        <fullName evidence="2">CCHC-type domain-containing protein</fullName>
    </recommendedName>
</protein>
<dbReference type="GO" id="GO:0008270">
    <property type="term" value="F:zinc ion binding"/>
    <property type="evidence" value="ECO:0007669"/>
    <property type="project" value="UniProtKB-KW"/>
</dbReference>
<keyword evidence="1" id="KW-0863">Zinc-finger</keyword>
<organism evidence="3 4">
    <name type="scientific">Ceratopteris richardii</name>
    <name type="common">Triangle waterfern</name>
    <dbReference type="NCBI Taxonomy" id="49495"/>
    <lineage>
        <taxon>Eukaryota</taxon>
        <taxon>Viridiplantae</taxon>
        <taxon>Streptophyta</taxon>
        <taxon>Embryophyta</taxon>
        <taxon>Tracheophyta</taxon>
        <taxon>Polypodiopsida</taxon>
        <taxon>Polypodiidae</taxon>
        <taxon>Polypodiales</taxon>
        <taxon>Pteridineae</taxon>
        <taxon>Pteridaceae</taxon>
        <taxon>Parkerioideae</taxon>
        <taxon>Ceratopteris</taxon>
    </lineage>
</organism>
<dbReference type="Proteomes" id="UP000825935">
    <property type="component" value="Chromosome 15"/>
</dbReference>
<dbReference type="InterPro" id="IPR043502">
    <property type="entry name" value="DNA/RNA_pol_sf"/>
</dbReference>
<dbReference type="InterPro" id="IPR043128">
    <property type="entry name" value="Rev_trsase/Diguanyl_cyclase"/>
</dbReference>
<evidence type="ECO:0000259" key="2">
    <source>
        <dbReference type="PROSITE" id="PS50158"/>
    </source>
</evidence>
<dbReference type="SUPFAM" id="SSF56672">
    <property type="entry name" value="DNA/RNA polymerases"/>
    <property type="match status" value="1"/>
</dbReference>
<keyword evidence="1" id="KW-0479">Metal-binding</keyword>
<name>A0A8T2T8S0_CERRI</name>
<comment type="caution">
    <text evidence="3">The sequence shown here is derived from an EMBL/GenBank/DDBJ whole genome shotgun (WGS) entry which is preliminary data.</text>
</comment>
<reference evidence="3" key="1">
    <citation type="submission" date="2021-08" db="EMBL/GenBank/DDBJ databases">
        <title>WGS assembly of Ceratopteris richardii.</title>
        <authorList>
            <person name="Marchant D.B."/>
            <person name="Chen G."/>
            <person name="Jenkins J."/>
            <person name="Shu S."/>
            <person name="Leebens-Mack J."/>
            <person name="Grimwood J."/>
            <person name="Schmutz J."/>
            <person name="Soltis P."/>
            <person name="Soltis D."/>
            <person name="Chen Z.-H."/>
        </authorList>
    </citation>
    <scope>NUCLEOTIDE SEQUENCE</scope>
    <source>
        <strain evidence="3">Whitten #5841</strain>
        <tissue evidence="3">Leaf</tissue>
    </source>
</reference>
<dbReference type="InterPro" id="IPR000477">
    <property type="entry name" value="RT_dom"/>
</dbReference>
<dbReference type="GO" id="GO:0003676">
    <property type="term" value="F:nucleic acid binding"/>
    <property type="evidence" value="ECO:0007669"/>
    <property type="project" value="InterPro"/>
</dbReference>
<dbReference type="PANTHER" id="PTHR15503">
    <property type="entry name" value="LDOC1 RELATED"/>
    <property type="match status" value="1"/>
</dbReference>
<dbReference type="CDD" id="cd01647">
    <property type="entry name" value="RT_LTR"/>
    <property type="match status" value="1"/>
</dbReference>
<dbReference type="SMART" id="SM00343">
    <property type="entry name" value="ZnF_C2HC"/>
    <property type="match status" value="1"/>
</dbReference>
<keyword evidence="4" id="KW-1185">Reference proteome</keyword>
<evidence type="ECO:0000256" key="1">
    <source>
        <dbReference type="PROSITE-ProRule" id="PRU00047"/>
    </source>
</evidence>
<dbReference type="InterPro" id="IPR021109">
    <property type="entry name" value="Peptidase_aspartic_dom_sf"/>
</dbReference>
<dbReference type="Pfam" id="PF16297">
    <property type="entry name" value="DUF4939"/>
    <property type="match status" value="1"/>
</dbReference>
<dbReference type="Pfam" id="PF00078">
    <property type="entry name" value="RVT_1"/>
    <property type="match status" value="1"/>
</dbReference>
<accession>A0A8T2T8S0</accession>
<dbReference type="AlphaFoldDB" id="A0A8T2T8S0"/>
<dbReference type="PANTHER" id="PTHR15503:SF22">
    <property type="entry name" value="TRANSPOSON TY3-I GAG POLYPROTEIN"/>
    <property type="match status" value="1"/>
</dbReference>
<dbReference type="InterPro" id="IPR001878">
    <property type="entry name" value="Znf_CCHC"/>
</dbReference>
<dbReference type="Gene3D" id="3.30.70.270">
    <property type="match status" value="1"/>
</dbReference>
<proteinExistence type="predicted"/>
<dbReference type="Gene3D" id="4.10.60.10">
    <property type="entry name" value="Zinc finger, CCHC-type"/>
    <property type="match status" value="1"/>
</dbReference>
<dbReference type="InterPro" id="IPR032567">
    <property type="entry name" value="RTL1-rel"/>
</dbReference>
<evidence type="ECO:0000313" key="4">
    <source>
        <dbReference type="Proteomes" id="UP000825935"/>
    </source>
</evidence>
<dbReference type="OrthoDB" id="679712at2759"/>
<dbReference type="EMBL" id="CM035420">
    <property type="protein sequence ID" value="KAH7405600.1"/>
    <property type="molecule type" value="Genomic_DNA"/>
</dbReference>
<gene>
    <name evidence="3" type="ORF">KP509_15G077200</name>
</gene>
<dbReference type="PROSITE" id="PS50158">
    <property type="entry name" value="ZF_CCHC"/>
    <property type="match status" value="1"/>
</dbReference>
<evidence type="ECO:0000313" key="3">
    <source>
        <dbReference type="EMBL" id="KAH7405600.1"/>
    </source>
</evidence>
<dbReference type="InterPro" id="IPR036875">
    <property type="entry name" value="Znf_CCHC_sf"/>
</dbReference>
<keyword evidence="1" id="KW-0862">Zinc</keyword>
<dbReference type="InterPro" id="IPR032549">
    <property type="entry name" value="DUF4939"/>
</dbReference>
<feature type="domain" description="CCHC-type" evidence="2">
    <location>
        <begin position="241"/>
        <end position="256"/>
    </location>
</feature>